<evidence type="ECO:0000256" key="3">
    <source>
        <dbReference type="RuleBase" id="RU003476"/>
    </source>
</evidence>
<keyword evidence="2 3" id="KW-0378">Hydrolase</keyword>
<dbReference type="Pfam" id="PF00293">
    <property type="entry name" value="NUDIX"/>
    <property type="match status" value="1"/>
</dbReference>
<name>S9TFE0_MAGFU</name>
<dbReference type="PATRIC" id="fig|1316936.3.peg.2635"/>
<dbReference type="eggNOG" id="COG1051">
    <property type="taxonomic scope" value="Bacteria"/>
</dbReference>
<dbReference type="PANTHER" id="PTHR43736">
    <property type="entry name" value="ADP-RIBOSE PYROPHOSPHATASE"/>
    <property type="match status" value="1"/>
</dbReference>
<dbReference type="InterPro" id="IPR020476">
    <property type="entry name" value="Nudix_hydrolase"/>
</dbReference>
<comment type="caution">
    <text evidence="5">The sequence shown here is derived from an EMBL/GenBank/DDBJ whole genome shotgun (WGS) entry which is preliminary data.</text>
</comment>
<sequence length="139" mass="15243">MSRSYPDHPLPGVLALLERDDTLLLVLRAHEPDQGKWGFPGGLIELGETVAEAALRELQEETGLIAKAGPVIDVFDVIDRDEAGRVRYHFVLNVVRCSWRGGEAVAGDDAAAIGWFDRADLRDGDPRFSVNVGRLARLP</sequence>
<dbReference type="PANTHER" id="PTHR43736:SF1">
    <property type="entry name" value="DIHYDRONEOPTERIN TRIPHOSPHATE DIPHOSPHATASE"/>
    <property type="match status" value="1"/>
</dbReference>
<dbReference type="PROSITE" id="PS51462">
    <property type="entry name" value="NUDIX"/>
    <property type="match status" value="1"/>
</dbReference>
<dbReference type="InterPro" id="IPR020084">
    <property type="entry name" value="NUDIX_hydrolase_CS"/>
</dbReference>
<comment type="similarity">
    <text evidence="3">Belongs to the Nudix hydrolase family.</text>
</comment>
<feature type="domain" description="Nudix hydrolase" evidence="4">
    <location>
        <begin position="6"/>
        <end position="138"/>
    </location>
</feature>
<evidence type="ECO:0000313" key="5">
    <source>
        <dbReference type="EMBL" id="EPY00986.1"/>
    </source>
</evidence>
<evidence type="ECO:0000256" key="2">
    <source>
        <dbReference type="ARBA" id="ARBA00022801"/>
    </source>
</evidence>
<proteinExistence type="inferred from homology"/>
<gene>
    <name evidence="5" type="ORF">K678_13196</name>
</gene>
<dbReference type="CDD" id="cd04673">
    <property type="entry name" value="NUDIX_ADPRase"/>
    <property type="match status" value="1"/>
</dbReference>
<dbReference type="EMBL" id="AQPH01000057">
    <property type="protein sequence ID" value="EPY00986.1"/>
    <property type="molecule type" value="Genomic_DNA"/>
</dbReference>
<protein>
    <submittedName>
        <fullName evidence="5">ADP-ribose pyrophosphatase</fullName>
    </submittedName>
</protein>
<dbReference type="RefSeq" id="WP_021132941.1">
    <property type="nucleotide sequence ID" value="NZ_AQPH01000057.1"/>
</dbReference>
<reference evidence="5 6" key="1">
    <citation type="submission" date="2013-04" db="EMBL/GenBank/DDBJ databases">
        <authorList>
            <person name="Kuznetsov B."/>
            <person name="Ivanovsky R."/>
        </authorList>
    </citation>
    <scope>NUCLEOTIDE SEQUENCE [LARGE SCALE GENOMIC DNA]</scope>
    <source>
        <strain evidence="5 6">MGU-K5</strain>
    </source>
</reference>
<dbReference type="GO" id="GO:0016787">
    <property type="term" value="F:hydrolase activity"/>
    <property type="evidence" value="ECO:0007669"/>
    <property type="project" value="UniProtKB-KW"/>
</dbReference>
<evidence type="ECO:0000313" key="6">
    <source>
        <dbReference type="Proteomes" id="UP000015350"/>
    </source>
</evidence>
<evidence type="ECO:0000256" key="1">
    <source>
        <dbReference type="ARBA" id="ARBA00001946"/>
    </source>
</evidence>
<dbReference type="InterPro" id="IPR000086">
    <property type="entry name" value="NUDIX_hydrolase_dom"/>
</dbReference>
<comment type="cofactor">
    <cofactor evidence="1">
        <name>Mg(2+)</name>
        <dbReference type="ChEBI" id="CHEBI:18420"/>
    </cofactor>
</comment>
<organism evidence="5 6">
    <name type="scientific">Magnetospirillum fulvum MGU-K5</name>
    <dbReference type="NCBI Taxonomy" id="1316936"/>
    <lineage>
        <taxon>Bacteria</taxon>
        <taxon>Pseudomonadati</taxon>
        <taxon>Pseudomonadota</taxon>
        <taxon>Alphaproteobacteria</taxon>
        <taxon>Rhodospirillales</taxon>
        <taxon>Rhodospirillaceae</taxon>
        <taxon>Magnetospirillum</taxon>
    </lineage>
</organism>
<dbReference type="PRINTS" id="PR00502">
    <property type="entry name" value="NUDIXFAMILY"/>
</dbReference>
<evidence type="ECO:0000259" key="4">
    <source>
        <dbReference type="PROSITE" id="PS51462"/>
    </source>
</evidence>
<dbReference type="STRING" id="1316936.K678_13196"/>
<dbReference type="OrthoDB" id="9761969at2"/>
<dbReference type="Proteomes" id="UP000015350">
    <property type="component" value="Unassembled WGS sequence"/>
</dbReference>
<dbReference type="InterPro" id="IPR015797">
    <property type="entry name" value="NUDIX_hydrolase-like_dom_sf"/>
</dbReference>
<dbReference type="Gene3D" id="3.90.79.10">
    <property type="entry name" value="Nucleoside Triphosphate Pyrophosphohydrolase"/>
    <property type="match status" value="1"/>
</dbReference>
<dbReference type="SUPFAM" id="SSF55811">
    <property type="entry name" value="Nudix"/>
    <property type="match status" value="1"/>
</dbReference>
<dbReference type="AlphaFoldDB" id="S9TFE0"/>
<accession>S9TFE0</accession>
<dbReference type="PROSITE" id="PS00893">
    <property type="entry name" value="NUDIX_BOX"/>
    <property type="match status" value="1"/>
</dbReference>